<organism evidence="1 2">
    <name type="scientific">Scutellospora calospora</name>
    <dbReference type="NCBI Taxonomy" id="85575"/>
    <lineage>
        <taxon>Eukaryota</taxon>
        <taxon>Fungi</taxon>
        <taxon>Fungi incertae sedis</taxon>
        <taxon>Mucoromycota</taxon>
        <taxon>Glomeromycotina</taxon>
        <taxon>Glomeromycetes</taxon>
        <taxon>Diversisporales</taxon>
        <taxon>Gigasporaceae</taxon>
        <taxon>Scutellospora</taxon>
    </lineage>
</organism>
<dbReference type="EMBL" id="CAJVPM010020373">
    <property type="protein sequence ID" value="CAG8634579.1"/>
    <property type="molecule type" value="Genomic_DNA"/>
</dbReference>
<evidence type="ECO:0000313" key="1">
    <source>
        <dbReference type="EMBL" id="CAG8634579.1"/>
    </source>
</evidence>
<dbReference type="Proteomes" id="UP000789860">
    <property type="component" value="Unassembled WGS sequence"/>
</dbReference>
<name>A0ACA9N8N0_9GLOM</name>
<accession>A0ACA9N8N0</accession>
<gene>
    <name evidence="1" type="ORF">SCALOS_LOCUS8095</name>
</gene>
<feature type="non-terminal residue" evidence="1">
    <location>
        <position position="1"/>
    </location>
</feature>
<evidence type="ECO:0000313" key="2">
    <source>
        <dbReference type="Proteomes" id="UP000789860"/>
    </source>
</evidence>
<keyword evidence="2" id="KW-1185">Reference proteome</keyword>
<sequence>MSKKTKVNIQEFVTITNEGITYSQNTIYEEIQENQKEKLNKDQYDIIFDNVPLVIYDTHVEKEFRFNNNNKQIVSIWLTLTEDKDKEFGHSKLLEEDMKTDKILNKNESKEFVEKAIDNFYRRIINNYINI</sequence>
<proteinExistence type="predicted"/>
<feature type="non-terminal residue" evidence="1">
    <location>
        <position position="131"/>
    </location>
</feature>
<protein>
    <submittedName>
        <fullName evidence="1">11413_t:CDS:1</fullName>
    </submittedName>
</protein>
<reference evidence="1" key="1">
    <citation type="submission" date="2021-06" db="EMBL/GenBank/DDBJ databases">
        <authorList>
            <person name="Kallberg Y."/>
            <person name="Tangrot J."/>
            <person name="Rosling A."/>
        </authorList>
    </citation>
    <scope>NUCLEOTIDE SEQUENCE</scope>
    <source>
        <strain evidence="1">AU212A</strain>
    </source>
</reference>
<comment type="caution">
    <text evidence="1">The sequence shown here is derived from an EMBL/GenBank/DDBJ whole genome shotgun (WGS) entry which is preliminary data.</text>
</comment>